<dbReference type="Pfam" id="PF13178">
    <property type="entry name" value="DUF4005"/>
    <property type="match status" value="1"/>
</dbReference>
<protein>
    <submittedName>
        <fullName evidence="6">Protein IQ-domain 26</fullName>
    </submittedName>
</protein>
<feature type="region of interest" description="Disordered" evidence="4">
    <location>
        <begin position="361"/>
        <end position="386"/>
    </location>
</feature>
<evidence type="ECO:0000256" key="2">
    <source>
        <dbReference type="ARBA" id="ARBA00024341"/>
    </source>
</evidence>
<dbReference type="Pfam" id="PF00612">
    <property type="entry name" value="IQ"/>
    <property type="match status" value="2"/>
</dbReference>
<dbReference type="PANTHER" id="PTHR32295:SF287">
    <property type="entry name" value="PROTEIN IQ-DOMAIN 26"/>
    <property type="match status" value="1"/>
</dbReference>
<feature type="compositionally biased region" description="Low complexity" evidence="4">
    <location>
        <begin position="369"/>
        <end position="379"/>
    </location>
</feature>
<sequence>MGRAARWFKGIFGMKKSKEKENRVSGDGEAGGSHIHRKVNQADQVWLRTYLAETDKEQNKHAIAVAAATAAAADAAVAAAQAAVAVVRLTSNGRLGGYSAGNGVSGTTMERWAAVKIQTVFKGYLARKALRALKGLVKLQALVRGYLVRKRAAETLHSMQALIRAQTSVRSQRINRSLTKDNNNNNNNMFHPRHSLERFDDSRSEVHSKRISISVEKQSSNNNNNNNGYDETSPKIVEIDTYKTKSRSRRMNVVAVSECGDDLVYQGKDFEWSFQGEKCKFPTAQSTPRFSNNHHYYTPPSPAKSVCRDACFRPSYPGLMTPSYMANTQSFKAKVRSHSAPRQRPDRKRLSLDEIMAARSSVSAVRMVQPQPQTQTQTQPEKRSPCSYDHQFLQDATNFRFYN</sequence>
<dbReference type="InterPro" id="IPR025064">
    <property type="entry name" value="DUF4005"/>
</dbReference>
<proteinExistence type="inferred from homology"/>
<dbReference type="InterPro" id="IPR000048">
    <property type="entry name" value="IQ_motif_EF-hand-BS"/>
</dbReference>
<dbReference type="CDD" id="cd23767">
    <property type="entry name" value="IQCD"/>
    <property type="match status" value="1"/>
</dbReference>
<dbReference type="Gene3D" id="1.20.5.190">
    <property type="match status" value="1"/>
</dbReference>
<evidence type="ECO:0000256" key="1">
    <source>
        <dbReference type="ARBA" id="ARBA00022860"/>
    </source>
</evidence>
<dbReference type="Proteomes" id="UP001558713">
    <property type="component" value="Unassembled WGS sequence"/>
</dbReference>
<comment type="similarity">
    <text evidence="2">Belongs to the IQD family.</text>
</comment>
<evidence type="ECO:0000256" key="3">
    <source>
        <dbReference type="ARBA" id="ARBA00024378"/>
    </source>
</evidence>
<dbReference type="GO" id="GO:0005516">
    <property type="term" value="F:calmodulin binding"/>
    <property type="evidence" value="ECO:0007669"/>
    <property type="project" value="UniProtKB-KW"/>
</dbReference>
<feature type="region of interest" description="Disordered" evidence="4">
    <location>
        <begin position="176"/>
        <end position="232"/>
    </location>
</feature>
<keyword evidence="1" id="KW-0112">Calmodulin-binding</keyword>
<organism evidence="6 7">
    <name type="scientific">Cardamine amara subsp. amara</name>
    <dbReference type="NCBI Taxonomy" id="228776"/>
    <lineage>
        <taxon>Eukaryota</taxon>
        <taxon>Viridiplantae</taxon>
        <taxon>Streptophyta</taxon>
        <taxon>Embryophyta</taxon>
        <taxon>Tracheophyta</taxon>
        <taxon>Spermatophyta</taxon>
        <taxon>Magnoliopsida</taxon>
        <taxon>eudicotyledons</taxon>
        <taxon>Gunneridae</taxon>
        <taxon>Pentapetalae</taxon>
        <taxon>rosids</taxon>
        <taxon>malvids</taxon>
        <taxon>Brassicales</taxon>
        <taxon>Brassicaceae</taxon>
        <taxon>Cardamineae</taxon>
        <taxon>Cardamine</taxon>
    </lineage>
</organism>
<dbReference type="PANTHER" id="PTHR32295">
    <property type="entry name" value="IQ-DOMAIN 5-RELATED"/>
    <property type="match status" value="1"/>
</dbReference>
<feature type="compositionally biased region" description="Basic and acidic residues" evidence="4">
    <location>
        <begin position="194"/>
        <end position="208"/>
    </location>
</feature>
<name>A0ABD1BSI8_CARAN</name>
<accession>A0ABD1BSI8</accession>
<keyword evidence="7" id="KW-1185">Reference proteome</keyword>
<evidence type="ECO:0000313" key="7">
    <source>
        <dbReference type="Proteomes" id="UP001558713"/>
    </source>
</evidence>
<gene>
    <name evidence="6" type="ORF">V5N11_012889</name>
</gene>
<evidence type="ECO:0000313" key="6">
    <source>
        <dbReference type="EMBL" id="KAL1220162.1"/>
    </source>
</evidence>
<dbReference type="AlphaFoldDB" id="A0ABD1BSI8"/>
<dbReference type="PROSITE" id="PS50096">
    <property type="entry name" value="IQ"/>
    <property type="match status" value="2"/>
</dbReference>
<comment type="caution">
    <text evidence="6">The sequence shown here is derived from an EMBL/GenBank/DDBJ whole genome shotgun (WGS) entry which is preliminary data.</text>
</comment>
<feature type="domain" description="DUF4005" evidence="5">
    <location>
        <begin position="287"/>
        <end position="367"/>
    </location>
</feature>
<dbReference type="EMBL" id="JBANAX010000160">
    <property type="protein sequence ID" value="KAL1220162.1"/>
    <property type="molecule type" value="Genomic_DNA"/>
</dbReference>
<comment type="subunit">
    <text evidence="3">Binds to multiple calmodulin (CaM) in the presence of Ca(2+) and CaM-like proteins.</text>
</comment>
<dbReference type="SMART" id="SM00015">
    <property type="entry name" value="IQ"/>
    <property type="match status" value="2"/>
</dbReference>
<reference evidence="6 7" key="1">
    <citation type="submission" date="2024-04" db="EMBL/GenBank/DDBJ databases">
        <title>Genome assembly C_amara_ONT_v2.</title>
        <authorList>
            <person name="Yant L."/>
            <person name="Moore C."/>
            <person name="Slenker M."/>
        </authorList>
    </citation>
    <scope>NUCLEOTIDE SEQUENCE [LARGE SCALE GENOMIC DNA]</scope>
    <source>
        <tissue evidence="6">Leaf</tissue>
    </source>
</reference>
<evidence type="ECO:0000259" key="5">
    <source>
        <dbReference type="Pfam" id="PF13178"/>
    </source>
</evidence>
<evidence type="ECO:0000256" key="4">
    <source>
        <dbReference type="SAM" id="MobiDB-lite"/>
    </source>
</evidence>